<feature type="region of interest" description="Disordered" evidence="1">
    <location>
        <begin position="75"/>
        <end position="95"/>
    </location>
</feature>
<comment type="caution">
    <text evidence="2">The sequence shown here is derived from an EMBL/GenBank/DDBJ whole genome shotgun (WGS) entry which is preliminary data.</text>
</comment>
<proteinExistence type="predicted"/>
<organism evidence="2 3">
    <name type="scientific">Clitoria ternatea</name>
    <name type="common">Butterfly pea</name>
    <dbReference type="NCBI Taxonomy" id="43366"/>
    <lineage>
        <taxon>Eukaryota</taxon>
        <taxon>Viridiplantae</taxon>
        <taxon>Streptophyta</taxon>
        <taxon>Embryophyta</taxon>
        <taxon>Tracheophyta</taxon>
        <taxon>Spermatophyta</taxon>
        <taxon>Magnoliopsida</taxon>
        <taxon>eudicotyledons</taxon>
        <taxon>Gunneridae</taxon>
        <taxon>Pentapetalae</taxon>
        <taxon>rosids</taxon>
        <taxon>fabids</taxon>
        <taxon>Fabales</taxon>
        <taxon>Fabaceae</taxon>
        <taxon>Papilionoideae</taxon>
        <taxon>50 kb inversion clade</taxon>
        <taxon>NPAAA clade</taxon>
        <taxon>indigoferoid/millettioid clade</taxon>
        <taxon>Phaseoleae</taxon>
        <taxon>Clitoria</taxon>
    </lineage>
</organism>
<gene>
    <name evidence="2" type="ORF">RJT34_19946</name>
</gene>
<dbReference type="AlphaFoldDB" id="A0AAN9P4D8"/>
<dbReference type="EMBL" id="JAYKXN010000005">
    <property type="protein sequence ID" value="KAK7285185.1"/>
    <property type="molecule type" value="Genomic_DNA"/>
</dbReference>
<sequence>MVLSLPTEISFSIALGVSSELLCSCQVFLPTSLPFVLFYVFVPVSWMGTDPVNVEGREKLCDLLDIGTSGEKTTRIKKDEAKNSTEKQEKTERGRVSFLETSSVNSKDENFSLEVMMALLLKREFL</sequence>
<evidence type="ECO:0000256" key="1">
    <source>
        <dbReference type="SAM" id="MobiDB-lite"/>
    </source>
</evidence>
<dbReference type="Proteomes" id="UP001359559">
    <property type="component" value="Unassembled WGS sequence"/>
</dbReference>
<protein>
    <submittedName>
        <fullName evidence="2">Uncharacterized protein</fullName>
    </submittedName>
</protein>
<keyword evidence="3" id="KW-1185">Reference proteome</keyword>
<evidence type="ECO:0000313" key="2">
    <source>
        <dbReference type="EMBL" id="KAK7285185.1"/>
    </source>
</evidence>
<name>A0AAN9P4D8_CLITE</name>
<evidence type="ECO:0000313" key="3">
    <source>
        <dbReference type="Proteomes" id="UP001359559"/>
    </source>
</evidence>
<accession>A0AAN9P4D8</accession>
<reference evidence="2 3" key="1">
    <citation type="submission" date="2024-01" db="EMBL/GenBank/DDBJ databases">
        <title>The genomes of 5 underutilized Papilionoideae crops provide insights into root nodulation and disease resistance.</title>
        <authorList>
            <person name="Yuan L."/>
        </authorList>
    </citation>
    <scope>NUCLEOTIDE SEQUENCE [LARGE SCALE GENOMIC DNA]</scope>
    <source>
        <strain evidence="2">LY-2023</strain>
        <tissue evidence="2">Leaf</tissue>
    </source>
</reference>